<protein>
    <submittedName>
        <fullName evidence="6">2-dehydro-3-deoxyphosphogluconate aldolase</fullName>
    </submittedName>
</protein>
<reference evidence="6 7" key="1">
    <citation type="submission" date="2014-06" db="EMBL/GenBank/DDBJ databases">
        <title>Whole Genome Sequences of Three Symbiotic Endozoicomonas Bacteria.</title>
        <authorList>
            <person name="Neave M.J."/>
            <person name="Apprill A."/>
            <person name="Voolstra C.R."/>
        </authorList>
    </citation>
    <scope>NUCLEOTIDE SEQUENCE [LARGE SCALE GENOMIC DNA]</scope>
    <source>
        <strain evidence="6 7">DSM 22380</strain>
    </source>
</reference>
<dbReference type="Gene3D" id="3.20.20.70">
    <property type="entry name" value="Aldolase class I"/>
    <property type="match status" value="1"/>
</dbReference>
<dbReference type="Proteomes" id="UP000027997">
    <property type="component" value="Unassembled WGS sequence"/>
</dbReference>
<gene>
    <name evidence="6" type="ORF">GV64_24535</name>
</gene>
<evidence type="ECO:0000256" key="1">
    <source>
        <dbReference type="ARBA" id="ARBA00004761"/>
    </source>
</evidence>
<keyword evidence="7" id="KW-1185">Reference proteome</keyword>
<organism evidence="6 7">
    <name type="scientific">Endozoicomonas elysicola</name>
    <dbReference type="NCBI Taxonomy" id="305900"/>
    <lineage>
        <taxon>Bacteria</taxon>
        <taxon>Pseudomonadati</taxon>
        <taxon>Pseudomonadota</taxon>
        <taxon>Gammaproteobacteria</taxon>
        <taxon>Oceanospirillales</taxon>
        <taxon>Endozoicomonadaceae</taxon>
        <taxon>Endozoicomonas</taxon>
    </lineage>
</organism>
<dbReference type="InterPro" id="IPR031338">
    <property type="entry name" value="KDPG/KHG_AS_2"/>
</dbReference>
<comment type="caution">
    <text evidence="6">The sequence shown here is derived from an EMBL/GenBank/DDBJ whole genome shotgun (WGS) entry which is preliminary data.</text>
</comment>
<dbReference type="eggNOG" id="COG0800">
    <property type="taxonomic scope" value="Bacteria"/>
</dbReference>
<evidence type="ECO:0000256" key="2">
    <source>
        <dbReference type="ARBA" id="ARBA00006906"/>
    </source>
</evidence>
<dbReference type="CDD" id="cd00452">
    <property type="entry name" value="KDPG_aldolase"/>
    <property type="match status" value="1"/>
</dbReference>
<dbReference type="NCBIfam" id="TIGR01182">
    <property type="entry name" value="eda"/>
    <property type="match status" value="1"/>
</dbReference>
<dbReference type="STRING" id="305900.GV64_24535"/>
<evidence type="ECO:0000256" key="3">
    <source>
        <dbReference type="ARBA" id="ARBA00011233"/>
    </source>
</evidence>
<sequence length="210" mass="23004">MDMILKQLQQQRVLPVIQIEDLNSAEPLAEILIAHGFPIMEITLRSDVSLAAIKRISKRYPQSILSAGTVLTPEQVDAARQAGAEFVISPGFNPVTYNHALQSKVFMVPGINSPSDIEQAMYHGAQVLKFFPAEASGSVNMLKSLTGPYQHIRVIPTGGISPDNLASYLQIPQVIACGGTWLATVDSLNQRKWNIIEEKVKAARQLIDCL</sequence>
<dbReference type="SUPFAM" id="SSF51569">
    <property type="entry name" value="Aldolase"/>
    <property type="match status" value="1"/>
</dbReference>
<dbReference type="InterPro" id="IPR000887">
    <property type="entry name" value="Aldlse_KDPG_KHG"/>
</dbReference>
<dbReference type="PROSITE" id="PS00160">
    <property type="entry name" value="ALDOLASE_KDPG_KHG_2"/>
    <property type="match status" value="1"/>
</dbReference>
<evidence type="ECO:0000313" key="7">
    <source>
        <dbReference type="Proteomes" id="UP000027997"/>
    </source>
</evidence>
<proteinExistence type="inferred from homology"/>
<dbReference type="AlphaFoldDB" id="A0A081K592"/>
<comment type="similarity">
    <text evidence="2">Belongs to the KHG/KDPG aldolase family.</text>
</comment>
<comment type="subunit">
    <text evidence="3">Homotrimer.</text>
</comment>
<evidence type="ECO:0000256" key="5">
    <source>
        <dbReference type="ARBA" id="ARBA00023277"/>
    </source>
</evidence>
<dbReference type="GO" id="GO:0016829">
    <property type="term" value="F:lyase activity"/>
    <property type="evidence" value="ECO:0007669"/>
    <property type="project" value="UniProtKB-KW"/>
</dbReference>
<keyword evidence="5" id="KW-0119">Carbohydrate metabolism</keyword>
<comment type="pathway">
    <text evidence="1">Carbohydrate acid metabolism.</text>
</comment>
<name>A0A081K592_9GAMM</name>
<dbReference type="NCBIfam" id="NF004325">
    <property type="entry name" value="PRK05718.1"/>
    <property type="match status" value="1"/>
</dbReference>
<dbReference type="PANTHER" id="PTHR30246">
    <property type="entry name" value="2-KETO-3-DEOXY-6-PHOSPHOGLUCONATE ALDOLASE"/>
    <property type="match status" value="1"/>
</dbReference>
<dbReference type="PANTHER" id="PTHR30246:SF1">
    <property type="entry name" value="2-DEHYDRO-3-DEOXY-6-PHOSPHOGALACTONATE ALDOLASE-RELATED"/>
    <property type="match status" value="1"/>
</dbReference>
<evidence type="ECO:0000313" key="6">
    <source>
        <dbReference type="EMBL" id="KEI69318.1"/>
    </source>
</evidence>
<dbReference type="RefSeq" id="WP_020584027.1">
    <property type="nucleotide sequence ID" value="NZ_JOJP01000002.1"/>
</dbReference>
<dbReference type="EMBL" id="JOJP01000002">
    <property type="protein sequence ID" value="KEI69318.1"/>
    <property type="molecule type" value="Genomic_DNA"/>
</dbReference>
<keyword evidence="4" id="KW-0456">Lyase</keyword>
<accession>A0A081K592</accession>
<dbReference type="InterPro" id="IPR013785">
    <property type="entry name" value="Aldolase_TIM"/>
</dbReference>
<dbReference type="Pfam" id="PF01081">
    <property type="entry name" value="Aldolase"/>
    <property type="match status" value="1"/>
</dbReference>
<evidence type="ECO:0000256" key="4">
    <source>
        <dbReference type="ARBA" id="ARBA00023239"/>
    </source>
</evidence>